<comment type="caution">
    <text evidence="1">The sequence shown here is derived from an EMBL/GenBank/DDBJ whole genome shotgun (WGS) entry which is preliminary data.</text>
</comment>
<name>A0A652YRP3_NOCGL</name>
<reference evidence="1" key="1">
    <citation type="submission" date="2019-07" db="EMBL/GenBank/DDBJ databases">
        <title>Genomic Encyclopedia of Type Strains, Phase IV (KMG-IV): sequencing the most valuable type-strain genomes for metagenomic binning, comparative biology and taxonomic classification.</title>
        <authorList>
            <person name="Goeker M."/>
        </authorList>
    </citation>
    <scope>NUCLEOTIDE SEQUENCE</scope>
    <source>
        <strain evidence="1">DSM 44596</strain>
    </source>
</reference>
<organism evidence="1">
    <name type="scientific">Nocardia globerula</name>
    <dbReference type="NCBI Taxonomy" id="1818"/>
    <lineage>
        <taxon>Bacteria</taxon>
        <taxon>Bacillati</taxon>
        <taxon>Actinomycetota</taxon>
        <taxon>Actinomycetes</taxon>
        <taxon>Mycobacteriales</taxon>
        <taxon>Nocardiaceae</taxon>
        <taxon>Nocardia</taxon>
    </lineage>
</organism>
<dbReference type="AlphaFoldDB" id="A0A652YRP3"/>
<sequence length="37" mass="4121">MLRVCTATDAFVKGPNAGERTNQLPLNDDVVNFREMP</sequence>
<accession>A0A652YRP3</accession>
<gene>
    <name evidence="1" type="ORF">FNL38_103565</name>
</gene>
<evidence type="ECO:0000313" key="1">
    <source>
        <dbReference type="EMBL" id="TYQ05214.1"/>
    </source>
</evidence>
<proteinExistence type="predicted"/>
<dbReference type="EMBL" id="VNIQ01000003">
    <property type="protein sequence ID" value="TYQ05214.1"/>
    <property type="molecule type" value="Genomic_DNA"/>
</dbReference>
<protein>
    <submittedName>
        <fullName evidence="1">Uncharacterized protein</fullName>
    </submittedName>
</protein>